<accession>E6ZCK1</accession>
<dbReference type="InterPro" id="IPR001579">
    <property type="entry name" value="Glyco_hydro_18_chit_AS"/>
</dbReference>
<dbReference type="InterPro" id="IPR017853">
    <property type="entry name" value="GH"/>
</dbReference>
<dbReference type="InterPro" id="IPR050314">
    <property type="entry name" value="Glycosyl_Hydrlase_18"/>
</dbReference>
<dbReference type="SMART" id="SM00636">
    <property type="entry name" value="Glyco_18"/>
    <property type="match status" value="1"/>
</dbReference>
<dbReference type="GO" id="GO:0004568">
    <property type="term" value="F:chitinase activity"/>
    <property type="evidence" value="ECO:0007669"/>
    <property type="project" value="TreeGrafter"/>
</dbReference>
<evidence type="ECO:0000313" key="9">
    <source>
        <dbReference type="EMBL" id="CBM69270.1"/>
    </source>
</evidence>
<evidence type="ECO:0000256" key="2">
    <source>
        <dbReference type="ARBA" id="ARBA00022801"/>
    </source>
</evidence>
<comment type="similarity">
    <text evidence="6">Belongs to the glycosyl hydrolase 18 family.</text>
</comment>
<keyword evidence="4 5" id="KW-0326">Glycosidase</keyword>
<feature type="domain" description="GH18" evidence="8">
    <location>
        <begin position="22"/>
        <end position="387"/>
    </location>
</feature>
<dbReference type="AlphaFoldDB" id="E6ZCK1"/>
<dbReference type="FunFam" id="3.20.20.80:FF:000007">
    <property type="entry name" value="Acidic mammalian chitinase"/>
    <property type="match status" value="1"/>
</dbReference>
<sequence length="387" mass="42674">MRFIILYAAISLVLTITAASSKKIVCYFGAWSVYRPGNGKFDINEIDPTLCTHLIYSFVGVDGKDVKVLDTWSDLPENLNGFGKFVSLRKKNPSIKIMVAVGGWNAGSVPFSQMAGDPVQRKAFAQNVVMFLKKYQFDGLDIDWEYPAQRGGSQEDIKNYVKLARTLKKAFSQHGYLLSAAVAAPESSASKSYNIAEMSKYLDFINLMEYDFHGPWDGHTGMNAPLSASSSDSGNELKLNIKASVNYWVKNGAPREKLILGIPTYGKSFTLSNPRNKGVGAPATSPGTAGPYTREAGMLGYNEICEMHKANDWEIHQDKERGVPYAVKGNQWVSFDDISAIIAKAKFVKQENLGGAMIWSIETDDFKGICGKRYPILKALNSILGRV</sequence>
<protein>
    <submittedName>
        <fullName evidence="9">Venom protein Ci-45</fullName>
    </submittedName>
</protein>
<keyword evidence="1 7" id="KW-0732">Signal</keyword>
<evidence type="ECO:0000256" key="4">
    <source>
        <dbReference type="ARBA" id="ARBA00023295"/>
    </source>
</evidence>
<evidence type="ECO:0000256" key="6">
    <source>
        <dbReference type="RuleBase" id="RU004453"/>
    </source>
</evidence>
<feature type="chain" id="PRO_5003216657" evidence="7">
    <location>
        <begin position="22"/>
        <end position="387"/>
    </location>
</feature>
<dbReference type="GO" id="GO:0005576">
    <property type="term" value="C:extracellular region"/>
    <property type="evidence" value="ECO:0007669"/>
    <property type="project" value="TreeGrafter"/>
</dbReference>
<feature type="signal peptide" evidence="7">
    <location>
        <begin position="1"/>
        <end position="21"/>
    </location>
</feature>
<name>E6ZCK1_9HYME</name>
<dbReference type="Pfam" id="PF00704">
    <property type="entry name" value="Glyco_hydro_18"/>
    <property type="match status" value="1"/>
</dbReference>
<dbReference type="FunFam" id="3.10.50.10:FF:000001">
    <property type="entry name" value="Chitinase 3-like 1"/>
    <property type="match status" value="1"/>
</dbReference>
<evidence type="ECO:0000256" key="3">
    <source>
        <dbReference type="ARBA" id="ARBA00023157"/>
    </source>
</evidence>
<dbReference type="PANTHER" id="PTHR11177">
    <property type="entry name" value="CHITINASE"/>
    <property type="match status" value="1"/>
</dbReference>
<evidence type="ECO:0000256" key="1">
    <source>
        <dbReference type="ARBA" id="ARBA00022729"/>
    </source>
</evidence>
<dbReference type="SUPFAM" id="SSF54556">
    <property type="entry name" value="Chitinase insertion domain"/>
    <property type="match status" value="1"/>
</dbReference>
<evidence type="ECO:0000256" key="5">
    <source>
        <dbReference type="RuleBase" id="RU000489"/>
    </source>
</evidence>
<dbReference type="GO" id="GO:0008061">
    <property type="term" value="F:chitin binding"/>
    <property type="evidence" value="ECO:0007669"/>
    <property type="project" value="InterPro"/>
</dbReference>
<dbReference type="InterPro" id="IPR029070">
    <property type="entry name" value="Chitinase_insertion_sf"/>
</dbReference>
<dbReference type="CDD" id="cd02872">
    <property type="entry name" value="GH18_chitolectin_chitotriosidase"/>
    <property type="match status" value="1"/>
</dbReference>
<dbReference type="GO" id="GO:0005975">
    <property type="term" value="P:carbohydrate metabolic process"/>
    <property type="evidence" value="ECO:0007669"/>
    <property type="project" value="InterPro"/>
</dbReference>
<dbReference type="InterPro" id="IPR011583">
    <property type="entry name" value="Chitinase_II/V-like_cat"/>
</dbReference>
<dbReference type="Gene3D" id="3.10.50.10">
    <property type="match status" value="1"/>
</dbReference>
<evidence type="ECO:0000256" key="7">
    <source>
        <dbReference type="SAM" id="SignalP"/>
    </source>
</evidence>
<keyword evidence="3" id="KW-1015">Disulfide bond</keyword>
<dbReference type="PROSITE" id="PS01095">
    <property type="entry name" value="GH18_1"/>
    <property type="match status" value="1"/>
</dbReference>
<dbReference type="SUPFAM" id="SSF51445">
    <property type="entry name" value="(Trans)glycosidases"/>
    <property type="match status" value="1"/>
</dbReference>
<organism evidence="9">
    <name type="scientific">Chelonus inanitus</name>
    <dbReference type="NCBI Taxonomy" id="49201"/>
    <lineage>
        <taxon>Eukaryota</taxon>
        <taxon>Metazoa</taxon>
        <taxon>Ecdysozoa</taxon>
        <taxon>Arthropoda</taxon>
        <taxon>Hexapoda</taxon>
        <taxon>Insecta</taxon>
        <taxon>Pterygota</taxon>
        <taxon>Neoptera</taxon>
        <taxon>Endopterygota</taxon>
        <taxon>Hymenoptera</taxon>
        <taxon>Apocrita</taxon>
        <taxon>Ichneumonoidea</taxon>
        <taxon>Braconidae</taxon>
        <taxon>Cheloninae</taxon>
        <taxon>Chelonus</taxon>
    </lineage>
</organism>
<evidence type="ECO:0000259" key="8">
    <source>
        <dbReference type="PROSITE" id="PS51910"/>
    </source>
</evidence>
<keyword evidence="2 5" id="KW-0378">Hydrolase</keyword>
<dbReference type="PROSITE" id="PS51910">
    <property type="entry name" value="GH18_2"/>
    <property type="match status" value="1"/>
</dbReference>
<proteinExistence type="evidence at transcript level"/>
<dbReference type="Gene3D" id="3.20.20.80">
    <property type="entry name" value="Glycosidases"/>
    <property type="match status" value="1"/>
</dbReference>
<reference evidence="9" key="1">
    <citation type="journal article" date="2010" name="BMC Genomics">
        <title>The venom composition of the parasitic wasp Chelonus inanitus resolved by combined expressed sequence tags analysis and proteomic approach.</title>
        <authorList>
            <person name="Vincent B."/>
            <person name="Kaeslin M."/>
            <person name="Roth T."/>
            <person name="Heller M."/>
            <person name="Poulain J."/>
            <person name="Cousserans F."/>
            <person name="Schaller J."/>
            <person name="Poirie M."/>
            <person name="Lanzrein B."/>
            <person name="Drezen J.-M."/>
            <person name="Moreau S.J.M."/>
        </authorList>
    </citation>
    <scope>NUCLEOTIDE SEQUENCE</scope>
    <source>
        <tissue evidence="9">Venom glands</tissue>
    </source>
</reference>
<dbReference type="EMBL" id="FN908682">
    <property type="protein sequence ID" value="CBM69270.1"/>
    <property type="molecule type" value="mRNA"/>
</dbReference>
<dbReference type="PANTHER" id="PTHR11177:SF360">
    <property type="entry name" value="CHITINASE 4-RELATED"/>
    <property type="match status" value="1"/>
</dbReference>
<dbReference type="GO" id="GO:0006032">
    <property type="term" value="P:chitin catabolic process"/>
    <property type="evidence" value="ECO:0007669"/>
    <property type="project" value="TreeGrafter"/>
</dbReference>
<dbReference type="InterPro" id="IPR001223">
    <property type="entry name" value="Glyco_hydro18_cat"/>
</dbReference>